<evidence type="ECO:0000256" key="1">
    <source>
        <dbReference type="ARBA" id="ARBA00022723"/>
    </source>
</evidence>
<name>A0A6A6ZLR1_9PLEO</name>
<dbReference type="GO" id="GO:0000981">
    <property type="term" value="F:DNA-binding transcription factor activity, RNA polymerase II-specific"/>
    <property type="evidence" value="ECO:0007669"/>
    <property type="project" value="InterPro"/>
</dbReference>
<feature type="domain" description="Zn(2)-C6 fungal-type" evidence="3">
    <location>
        <begin position="26"/>
        <end position="56"/>
    </location>
</feature>
<dbReference type="PROSITE" id="PS50048">
    <property type="entry name" value="ZN2_CY6_FUNGAL_2"/>
    <property type="match status" value="1"/>
</dbReference>
<dbReference type="PANTHER" id="PTHR47785">
    <property type="entry name" value="ZN(II)2CYS6 TRANSCRIPTION FACTOR (EUROFUNG)-RELATED-RELATED"/>
    <property type="match status" value="1"/>
</dbReference>
<gene>
    <name evidence="4" type="ORF">CC86DRAFT_358042</name>
</gene>
<dbReference type="GO" id="GO:0003677">
    <property type="term" value="F:DNA binding"/>
    <property type="evidence" value="ECO:0007669"/>
    <property type="project" value="InterPro"/>
</dbReference>
<dbReference type="Gene3D" id="4.10.240.10">
    <property type="entry name" value="Zn(2)-C6 fungal-type DNA-binding domain"/>
    <property type="match status" value="1"/>
</dbReference>
<dbReference type="InterPro" id="IPR001138">
    <property type="entry name" value="Zn2Cys6_DnaBD"/>
</dbReference>
<keyword evidence="2" id="KW-0539">Nucleus</keyword>
<dbReference type="SMART" id="SM00066">
    <property type="entry name" value="GAL4"/>
    <property type="match status" value="1"/>
</dbReference>
<evidence type="ECO:0000313" key="4">
    <source>
        <dbReference type="EMBL" id="KAF2822051.1"/>
    </source>
</evidence>
<evidence type="ECO:0000259" key="3">
    <source>
        <dbReference type="PROSITE" id="PS50048"/>
    </source>
</evidence>
<organism evidence="4 5">
    <name type="scientific">Ophiobolus disseminans</name>
    <dbReference type="NCBI Taxonomy" id="1469910"/>
    <lineage>
        <taxon>Eukaryota</taxon>
        <taxon>Fungi</taxon>
        <taxon>Dikarya</taxon>
        <taxon>Ascomycota</taxon>
        <taxon>Pezizomycotina</taxon>
        <taxon>Dothideomycetes</taxon>
        <taxon>Pleosporomycetidae</taxon>
        <taxon>Pleosporales</taxon>
        <taxon>Pleosporineae</taxon>
        <taxon>Phaeosphaeriaceae</taxon>
        <taxon>Ophiobolus</taxon>
    </lineage>
</organism>
<proteinExistence type="predicted"/>
<keyword evidence="5" id="KW-1185">Reference proteome</keyword>
<dbReference type="SUPFAM" id="SSF57701">
    <property type="entry name" value="Zn2/Cys6 DNA-binding domain"/>
    <property type="match status" value="1"/>
</dbReference>
<dbReference type="GO" id="GO:0008270">
    <property type="term" value="F:zinc ion binding"/>
    <property type="evidence" value="ECO:0007669"/>
    <property type="project" value="InterPro"/>
</dbReference>
<dbReference type="Pfam" id="PF00172">
    <property type="entry name" value="Zn_clus"/>
    <property type="match status" value="1"/>
</dbReference>
<keyword evidence="1" id="KW-0479">Metal-binding</keyword>
<dbReference type="CDD" id="cd00067">
    <property type="entry name" value="GAL4"/>
    <property type="match status" value="1"/>
</dbReference>
<dbReference type="InterPro" id="IPR007219">
    <property type="entry name" value="XnlR_reg_dom"/>
</dbReference>
<dbReference type="GO" id="GO:0006351">
    <property type="term" value="P:DNA-templated transcription"/>
    <property type="evidence" value="ECO:0007669"/>
    <property type="project" value="InterPro"/>
</dbReference>
<dbReference type="AlphaFoldDB" id="A0A6A6ZLR1"/>
<evidence type="ECO:0000313" key="5">
    <source>
        <dbReference type="Proteomes" id="UP000799424"/>
    </source>
</evidence>
<dbReference type="InterPro" id="IPR036864">
    <property type="entry name" value="Zn2-C6_fun-type_DNA-bd_sf"/>
</dbReference>
<protein>
    <recommendedName>
        <fullName evidence="3">Zn(2)-C6 fungal-type domain-containing protein</fullName>
    </recommendedName>
</protein>
<dbReference type="PROSITE" id="PS00463">
    <property type="entry name" value="ZN2_CY6_FUNGAL_1"/>
    <property type="match status" value="1"/>
</dbReference>
<dbReference type="InterPro" id="IPR053181">
    <property type="entry name" value="EcdB-like_regulator"/>
</dbReference>
<evidence type="ECO:0000256" key="2">
    <source>
        <dbReference type="ARBA" id="ARBA00023242"/>
    </source>
</evidence>
<accession>A0A6A6ZLR1</accession>
<dbReference type="PANTHER" id="PTHR47785:SF7">
    <property type="entry name" value="ZN(II)2CYS6 TRANSCRIPTION FACTOR (EUROFUNG)"/>
    <property type="match status" value="1"/>
</dbReference>
<dbReference type="EMBL" id="MU006235">
    <property type="protein sequence ID" value="KAF2822051.1"/>
    <property type="molecule type" value="Genomic_DNA"/>
</dbReference>
<dbReference type="CDD" id="cd12148">
    <property type="entry name" value="fungal_TF_MHR"/>
    <property type="match status" value="1"/>
</dbReference>
<dbReference type="OrthoDB" id="4356994at2759"/>
<dbReference type="Proteomes" id="UP000799424">
    <property type="component" value="Unassembled WGS sequence"/>
</dbReference>
<dbReference type="Pfam" id="PF04082">
    <property type="entry name" value="Fungal_trans"/>
    <property type="match status" value="1"/>
</dbReference>
<sequence>MSDGRKRPLTSLESRPAYPRKRAARACLTCRRRRTKCDNEQPSCTSCTALQVECVYREIDKASFDPASLAILQRLDDLEALYKAGNHGTAALPAAVQGNPSPVLEYGSVPSADLDFEDNVETRFVNVEAILDWPILCMDAFRPRRGLLNLLRAPSGIIIQRSLLAADMNVKEALKLLDLFVTHFHNFNPVLDISKVEEHIKFTGLNGLEWDAWSCLLLLIYALGSTVSDGDELPPHSSVKFRNTVAFERSEAFFSAAQKRMGSLLFGSDLTEAQVFFLAGVYLMTTLRPVEAWRAFVQALTCCQSLQSLASDAAPEEAQLRQGVYWTCFKSELEVRMELGITETSVWNLRYPAAYPEPPKSLRSEGEPAWYFYLAEIALRRLQTRILMSTCRVVPAGNALLERSTSAFEFERQANRWAESLPESLQNNMDSDQPTLLHDERPHFRFILSGHLLDCLEMIYWPFCEGAILGNLTSDLDCNILADRGFEICVQRIEENEPGFYFRHHGTWLMLRSCTRSALVLVIAAHSGLGQKMPARWREAVEKVIHLLNYWKEEVADVEDRLEVLQSLALQL</sequence>
<reference evidence="4" key="1">
    <citation type="journal article" date="2020" name="Stud. Mycol.">
        <title>101 Dothideomycetes genomes: a test case for predicting lifestyles and emergence of pathogens.</title>
        <authorList>
            <person name="Haridas S."/>
            <person name="Albert R."/>
            <person name="Binder M."/>
            <person name="Bloem J."/>
            <person name="Labutti K."/>
            <person name="Salamov A."/>
            <person name="Andreopoulos B."/>
            <person name="Baker S."/>
            <person name="Barry K."/>
            <person name="Bills G."/>
            <person name="Bluhm B."/>
            <person name="Cannon C."/>
            <person name="Castanera R."/>
            <person name="Culley D."/>
            <person name="Daum C."/>
            <person name="Ezra D."/>
            <person name="Gonzalez J."/>
            <person name="Henrissat B."/>
            <person name="Kuo A."/>
            <person name="Liang C."/>
            <person name="Lipzen A."/>
            <person name="Lutzoni F."/>
            <person name="Magnuson J."/>
            <person name="Mondo S."/>
            <person name="Nolan M."/>
            <person name="Ohm R."/>
            <person name="Pangilinan J."/>
            <person name="Park H.-J."/>
            <person name="Ramirez L."/>
            <person name="Alfaro M."/>
            <person name="Sun H."/>
            <person name="Tritt A."/>
            <person name="Yoshinaga Y."/>
            <person name="Zwiers L.-H."/>
            <person name="Turgeon B."/>
            <person name="Goodwin S."/>
            <person name="Spatafora J."/>
            <person name="Crous P."/>
            <person name="Grigoriev I."/>
        </authorList>
    </citation>
    <scope>NUCLEOTIDE SEQUENCE</scope>
    <source>
        <strain evidence="4">CBS 113818</strain>
    </source>
</reference>